<keyword evidence="2" id="KW-1185">Reference proteome</keyword>
<sequence length="45" mass="5484">MKDWLNEYWTAMQLWRTPRLRALKFRLPRVSLLLEGPSSLLALRR</sequence>
<organism evidence="1 2">
    <name type="scientific">Paracoccus tibetensis</name>
    <dbReference type="NCBI Taxonomy" id="336292"/>
    <lineage>
        <taxon>Bacteria</taxon>
        <taxon>Pseudomonadati</taxon>
        <taxon>Pseudomonadota</taxon>
        <taxon>Alphaproteobacteria</taxon>
        <taxon>Rhodobacterales</taxon>
        <taxon>Paracoccaceae</taxon>
        <taxon>Paracoccus</taxon>
    </lineage>
</organism>
<dbReference type="Proteomes" id="UP000199502">
    <property type="component" value="Unassembled WGS sequence"/>
</dbReference>
<gene>
    <name evidence="1" type="ORF">SAMN05660710_02850</name>
</gene>
<dbReference type="AlphaFoldDB" id="A0A1G5IXF1"/>
<reference evidence="1 2" key="1">
    <citation type="submission" date="2016-10" db="EMBL/GenBank/DDBJ databases">
        <authorList>
            <person name="de Groot N.N."/>
        </authorList>
    </citation>
    <scope>NUCLEOTIDE SEQUENCE [LARGE SCALE GENOMIC DNA]</scope>
    <source>
        <strain evidence="1 2">CGMCC 1.8925</strain>
    </source>
</reference>
<accession>A0A1G5IXF1</accession>
<protein>
    <submittedName>
        <fullName evidence="1">Uncharacterized protein</fullName>
    </submittedName>
</protein>
<name>A0A1G5IXF1_9RHOB</name>
<dbReference type="EMBL" id="FMVT01000010">
    <property type="protein sequence ID" value="SCY80785.1"/>
    <property type="molecule type" value="Genomic_DNA"/>
</dbReference>
<proteinExistence type="predicted"/>
<evidence type="ECO:0000313" key="2">
    <source>
        <dbReference type="Proteomes" id="UP000199502"/>
    </source>
</evidence>
<evidence type="ECO:0000313" key="1">
    <source>
        <dbReference type="EMBL" id="SCY80785.1"/>
    </source>
</evidence>